<dbReference type="EMBL" id="BMYV01000002">
    <property type="protein sequence ID" value="GGX67508.1"/>
    <property type="molecule type" value="Genomic_DNA"/>
</dbReference>
<dbReference type="Proteomes" id="UP000600865">
    <property type="component" value="Unassembled WGS sequence"/>
</dbReference>
<keyword evidence="1" id="KW-0472">Membrane</keyword>
<reference evidence="2 3" key="1">
    <citation type="journal article" date="2014" name="Int. J. Syst. Evol. Microbiol.">
        <title>Complete genome sequence of Corynebacterium casei LMG S-19264T (=DSM 44701T), isolated from a smear-ripened cheese.</title>
        <authorList>
            <consortium name="US DOE Joint Genome Institute (JGI-PGF)"/>
            <person name="Walter F."/>
            <person name="Albersmeier A."/>
            <person name="Kalinowski J."/>
            <person name="Ruckert C."/>
        </authorList>
    </citation>
    <scope>NUCLEOTIDE SEQUENCE [LARGE SCALE GENOMIC DNA]</scope>
    <source>
        <strain evidence="2 3">KCTC 23968</strain>
    </source>
</reference>
<comment type="caution">
    <text evidence="2">The sequence shown here is derived from an EMBL/GenBank/DDBJ whole genome shotgun (WGS) entry which is preliminary data.</text>
</comment>
<sequence length="184" mass="20938">MRTRALVTQNGYRYIVTMRSFDGISFWWALIMMGALALFLGLRAVIGWIRVRDDARDDYDYKKGNGMVPDALSRDEYERIYRRVYGPRGPAHAAVGALAILVLTPLAMLGFEAFLNLIYNLSGQSRVIEPGYLVWQFFLFFGMIATWVGIGYAASRRYHQTAPGNLQYEIDQHLYGGSDIGDEF</sequence>
<accession>A0A918KNA9</accession>
<evidence type="ECO:0000313" key="3">
    <source>
        <dbReference type="Proteomes" id="UP000600865"/>
    </source>
</evidence>
<gene>
    <name evidence="2" type="ORF">GCM10011309_16550</name>
</gene>
<organism evidence="2 3">
    <name type="scientific">Litorimonas cladophorae</name>
    <dbReference type="NCBI Taxonomy" id="1220491"/>
    <lineage>
        <taxon>Bacteria</taxon>
        <taxon>Pseudomonadati</taxon>
        <taxon>Pseudomonadota</taxon>
        <taxon>Alphaproteobacteria</taxon>
        <taxon>Maricaulales</taxon>
        <taxon>Robiginitomaculaceae</taxon>
    </lineage>
</organism>
<evidence type="ECO:0000256" key="1">
    <source>
        <dbReference type="SAM" id="Phobius"/>
    </source>
</evidence>
<feature type="transmembrane region" description="Helical" evidence="1">
    <location>
        <begin position="134"/>
        <end position="154"/>
    </location>
</feature>
<keyword evidence="1" id="KW-1133">Transmembrane helix</keyword>
<keyword evidence="1" id="KW-0812">Transmembrane</keyword>
<feature type="transmembrane region" description="Helical" evidence="1">
    <location>
        <begin position="26"/>
        <end position="46"/>
    </location>
</feature>
<feature type="transmembrane region" description="Helical" evidence="1">
    <location>
        <begin position="91"/>
        <end position="114"/>
    </location>
</feature>
<proteinExistence type="predicted"/>
<name>A0A918KNA9_9PROT</name>
<evidence type="ECO:0000313" key="2">
    <source>
        <dbReference type="EMBL" id="GGX67508.1"/>
    </source>
</evidence>
<keyword evidence="3" id="KW-1185">Reference proteome</keyword>
<dbReference type="AlphaFoldDB" id="A0A918KNA9"/>
<protein>
    <submittedName>
        <fullName evidence="2">Uncharacterized protein</fullName>
    </submittedName>
</protein>